<dbReference type="PANTHER" id="PTHR42870:SF1">
    <property type="entry name" value="NON-SPECIFIC LIPID-TRANSFER PROTEIN-LIKE 2"/>
    <property type="match status" value="1"/>
</dbReference>
<protein>
    <submittedName>
        <fullName evidence="4">Acetyl-CoA C-acetyltransferase</fullName>
    </submittedName>
    <submittedName>
        <fullName evidence="3">Acetyl-CoA acetyltransferase</fullName>
        <ecNumber evidence="3">2.3.1.9</ecNumber>
    </submittedName>
</protein>
<dbReference type="InterPro" id="IPR016039">
    <property type="entry name" value="Thiolase-like"/>
</dbReference>
<sequence length="388" mass="40342">MRASIIGWGHLPFGRLDALRLEDLIAQAAAQALQHAGVAGADIDGVWLGNLNGGFTPDIFAASLALQADAGLRWKPATRLENACASGSAALYAACDAVESGRARLALVVGAEKMTAVSGAEVTRILGQCAYSGEAGNPPGGFPGIFAQVARTYFERHGDHSATLARIAAKNHANGVLNPYAQMRRDLGFEFCNTVSEKNPMIAAPLRKTDCSLVSDGAAAVVIAREDVAQGFPRAVALRARAQVNDVLPLAGRDVAGFEGPRRAWQQALQAAGCTVDDLSFAEVHDCFTIAELLSYEAMGLAPAGQGARVLEDGTVMRDGRLPVNVSGGLKAKGHPVGATGVSMHAISAMQLCGEAGDMQLPSPRLAGVFNMGGAAVANYVSILERVR</sequence>
<dbReference type="PANTHER" id="PTHR42870">
    <property type="entry name" value="ACETYL-COA C-ACETYLTRANSFERASE"/>
    <property type="match status" value="1"/>
</dbReference>
<keyword evidence="5" id="KW-1185">Reference proteome</keyword>
<dbReference type="GO" id="GO:0003985">
    <property type="term" value="F:acetyl-CoA C-acetyltransferase activity"/>
    <property type="evidence" value="ECO:0007669"/>
    <property type="project" value="UniProtKB-EC"/>
</dbReference>
<dbReference type="NCBIfam" id="NF005704">
    <property type="entry name" value="PRK07516.1"/>
    <property type="match status" value="1"/>
</dbReference>
<evidence type="ECO:0000313" key="3">
    <source>
        <dbReference type="EMBL" id="PPE70295.1"/>
    </source>
</evidence>
<feature type="domain" description="Thiolase N-terminal" evidence="1">
    <location>
        <begin position="12"/>
        <end position="227"/>
    </location>
</feature>
<dbReference type="RefSeq" id="WP_104356847.1">
    <property type="nucleotide sequence ID" value="NZ_CP064338.1"/>
</dbReference>
<dbReference type="Pfam" id="PF22691">
    <property type="entry name" value="Thiolase_C_1"/>
    <property type="match status" value="1"/>
</dbReference>
<reference evidence="4 6" key="2">
    <citation type="submission" date="2019-03" db="EMBL/GenBank/DDBJ databases">
        <title>Genomic Encyclopedia of Type Strains, Phase IV (KMG-IV): sequencing the most valuable type-strain genomes for metagenomic binning, comparative biology and taxonomic classification.</title>
        <authorList>
            <person name="Goeker M."/>
        </authorList>
    </citation>
    <scope>NUCLEOTIDE SEQUENCE [LARGE SCALE GENOMIC DNA]</scope>
    <source>
        <strain evidence="4 6">DSM 15264</strain>
    </source>
</reference>
<feature type="domain" description="Thiolase C-terminal" evidence="2">
    <location>
        <begin position="254"/>
        <end position="386"/>
    </location>
</feature>
<dbReference type="EMBL" id="PSNY01000006">
    <property type="protein sequence ID" value="PPE70295.1"/>
    <property type="molecule type" value="Genomic_DNA"/>
</dbReference>
<dbReference type="InterPro" id="IPR055140">
    <property type="entry name" value="Thiolase_C_2"/>
</dbReference>
<dbReference type="PIRSF" id="PIRSF000429">
    <property type="entry name" value="Ac-CoA_Ac_transf"/>
    <property type="match status" value="1"/>
</dbReference>
<accession>A0A2S5T5M0</accession>
<dbReference type="InterPro" id="IPR020616">
    <property type="entry name" value="Thiolase_N"/>
</dbReference>
<dbReference type="OrthoDB" id="9785768at2"/>
<dbReference type="EMBL" id="SLXF01000005">
    <property type="protein sequence ID" value="TCP07131.1"/>
    <property type="molecule type" value="Genomic_DNA"/>
</dbReference>
<dbReference type="InterPro" id="IPR002155">
    <property type="entry name" value="Thiolase"/>
</dbReference>
<dbReference type="Proteomes" id="UP000294772">
    <property type="component" value="Unassembled WGS sequence"/>
</dbReference>
<keyword evidence="3" id="KW-0012">Acyltransferase</keyword>
<reference evidence="3 5" key="1">
    <citation type="submission" date="2018-02" db="EMBL/GenBank/DDBJ databases">
        <title>Reclassifiation of [Polyangium] brachysporum DSM 7029 as Guopingzhaonella breviflexa gen. nov., sp. nov., a member of the family Comamonadaceae.</title>
        <authorList>
            <person name="Tang B."/>
        </authorList>
    </citation>
    <scope>NUCLEOTIDE SEQUENCE [LARGE SCALE GENOMIC DNA]</scope>
    <source>
        <strain evidence="3 5">DSM 15344</strain>
    </source>
</reference>
<dbReference type="AlphaFoldDB" id="A0A2S5T5M0"/>
<gene>
    <name evidence="3" type="ORF">C1702_06310</name>
    <name evidence="4" type="ORF">EV676_105152</name>
</gene>
<dbReference type="EC" id="2.3.1.9" evidence="3"/>
<dbReference type="Gene3D" id="3.40.47.10">
    <property type="match status" value="1"/>
</dbReference>
<dbReference type="CDD" id="cd00829">
    <property type="entry name" value="SCP-x_thiolase"/>
    <property type="match status" value="1"/>
</dbReference>
<keyword evidence="3" id="KW-0808">Transferase</keyword>
<evidence type="ECO:0000259" key="1">
    <source>
        <dbReference type="Pfam" id="PF00108"/>
    </source>
</evidence>
<organism evidence="3 5">
    <name type="scientific">Caldimonas thermodepolymerans</name>
    <dbReference type="NCBI Taxonomy" id="215580"/>
    <lineage>
        <taxon>Bacteria</taxon>
        <taxon>Pseudomonadati</taxon>
        <taxon>Pseudomonadota</taxon>
        <taxon>Betaproteobacteria</taxon>
        <taxon>Burkholderiales</taxon>
        <taxon>Sphaerotilaceae</taxon>
        <taxon>Caldimonas</taxon>
    </lineage>
</organism>
<proteinExistence type="predicted"/>
<evidence type="ECO:0000313" key="5">
    <source>
        <dbReference type="Proteomes" id="UP000239406"/>
    </source>
</evidence>
<evidence type="ECO:0000313" key="4">
    <source>
        <dbReference type="EMBL" id="TCP07131.1"/>
    </source>
</evidence>
<name>A0A2S5T5M0_9BURK</name>
<dbReference type="Proteomes" id="UP000239406">
    <property type="component" value="Unassembled WGS sequence"/>
</dbReference>
<evidence type="ECO:0000313" key="6">
    <source>
        <dbReference type="Proteomes" id="UP000294772"/>
    </source>
</evidence>
<dbReference type="Pfam" id="PF00108">
    <property type="entry name" value="Thiolase_N"/>
    <property type="match status" value="1"/>
</dbReference>
<evidence type="ECO:0000259" key="2">
    <source>
        <dbReference type="Pfam" id="PF22691"/>
    </source>
</evidence>
<comment type="caution">
    <text evidence="3">The sequence shown here is derived from an EMBL/GenBank/DDBJ whole genome shotgun (WGS) entry which is preliminary data.</text>
</comment>
<dbReference type="SUPFAM" id="SSF53901">
    <property type="entry name" value="Thiolase-like"/>
    <property type="match status" value="1"/>
</dbReference>